<feature type="region of interest" description="Disordered" evidence="1">
    <location>
        <begin position="232"/>
        <end position="257"/>
    </location>
</feature>
<organism evidence="2 3">
    <name type="scientific">Puccinia sorghi</name>
    <dbReference type="NCBI Taxonomy" id="27349"/>
    <lineage>
        <taxon>Eukaryota</taxon>
        <taxon>Fungi</taxon>
        <taxon>Dikarya</taxon>
        <taxon>Basidiomycota</taxon>
        <taxon>Pucciniomycotina</taxon>
        <taxon>Pucciniomycetes</taxon>
        <taxon>Pucciniales</taxon>
        <taxon>Pucciniaceae</taxon>
        <taxon>Puccinia</taxon>
    </lineage>
</organism>
<dbReference type="EMBL" id="LAVV01015104">
    <property type="protein sequence ID" value="KNZ44157.1"/>
    <property type="molecule type" value="Genomic_DNA"/>
</dbReference>
<reference evidence="2 3" key="1">
    <citation type="submission" date="2015-08" db="EMBL/GenBank/DDBJ databases">
        <title>Next Generation Sequencing and Analysis of the Genome of Puccinia sorghi L Schw, the Causal Agent of Maize Common Rust.</title>
        <authorList>
            <person name="Rochi L."/>
            <person name="Burguener G."/>
            <person name="Darino M."/>
            <person name="Turjanski A."/>
            <person name="Kreff E."/>
            <person name="Dieguez M.J."/>
            <person name="Sacco F."/>
        </authorList>
    </citation>
    <scope>NUCLEOTIDE SEQUENCE [LARGE SCALE GENOMIC DNA]</scope>
    <source>
        <strain evidence="2 3">RO10H11247</strain>
    </source>
</reference>
<dbReference type="AlphaFoldDB" id="A0A0L6U737"/>
<feature type="compositionally biased region" description="Polar residues" evidence="1">
    <location>
        <begin position="242"/>
        <end position="257"/>
    </location>
</feature>
<evidence type="ECO:0000256" key="1">
    <source>
        <dbReference type="SAM" id="MobiDB-lite"/>
    </source>
</evidence>
<proteinExistence type="predicted"/>
<protein>
    <submittedName>
        <fullName evidence="2">Uncharacterized protein</fullName>
    </submittedName>
</protein>
<feature type="region of interest" description="Disordered" evidence="1">
    <location>
        <begin position="286"/>
        <end position="329"/>
    </location>
</feature>
<dbReference type="Proteomes" id="UP000037035">
    <property type="component" value="Unassembled WGS sequence"/>
</dbReference>
<gene>
    <name evidence="2" type="ORF">VP01_944g1</name>
</gene>
<evidence type="ECO:0000313" key="2">
    <source>
        <dbReference type="EMBL" id="KNZ44157.1"/>
    </source>
</evidence>
<comment type="caution">
    <text evidence="2">The sequence shown here is derived from an EMBL/GenBank/DDBJ whole genome shotgun (WGS) entry which is preliminary data.</text>
</comment>
<accession>A0A0L6U737</accession>
<keyword evidence="3" id="KW-1185">Reference proteome</keyword>
<evidence type="ECO:0000313" key="3">
    <source>
        <dbReference type="Proteomes" id="UP000037035"/>
    </source>
</evidence>
<name>A0A0L6U737_9BASI</name>
<sequence length="358" mass="40593">MSSAAATAETRSHPLDISSKPFCILWLFKIPPCCALRSSKIPHSCLYKPLSFFPFLTIISHHIFYKYLTIISPYYKPDTINNAIFNSFIRLLIQAMLKHLLPQLTSQYSLLIITPHTSSRIITHFNTIRCIPCHKWGGGGVGKASINYQTHLFHLVHIESTPESLMCFALLATRQMSRESLSFDSLPIENFHDLSIPQNFKNPWALGVSFGNKRVIKIYFDSGNIRSYVIKPTSDKGEGNQEEFQSSGQMNKQGRPAISNNTTGIMLNEEKNASSSGMFPSNVTLENNKENKKQKTRKNNQMLAQLTSSEASNYEKINPKSRATEKEAPNLFKSYEEYTSKRDEGEKFDFSIISLTNQ</sequence>
<feature type="compositionally biased region" description="Polar residues" evidence="1">
    <location>
        <begin position="299"/>
        <end position="312"/>
    </location>
</feature>
<dbReference type="VEuPathDB" id="FungiDB:VP01_944g1"/>